<sequence length="275" mass="31666">MGIKKNKWTGERIETTIYGDVTVEHLHRYSLARFFIKDKIVLDIASGEGYGSYLMAKSAKKVIGVDIDQEVIDLSSTKYKNENLSFLRGSTDLIPLDDNSVDVLISFETIEHHDKHHEMFIEIKRVLKPDGILIMSSPDKKYYSDLNKNNPFHVKELYLEEFTNLANEYFQTTTVYFQNCINGNSIIAKTDDFLKLNIVTGDYNHIIEKQLPALYNIIVASDKTFDQPDLSIFDGRIITDQIIKDKENYILNSTTFKLGKLLLKPFIVVKNNFFS</sequence>
<dbReference type="CDD" id="cd02440">
    <property type="entry name" value="AdoMet_MTases"/>
    <property type="match status" value="1"/>
</dbReference>
<reference evidence="2 3" key="1">
    <citation type="submission" date="2020-08" db="EMBL/GenBank/DDBJ databases">
        <title>Description of novel Flavobacterium F-380 isolate.</title>
        <authorList>
            <person name="Saticioglu I.B."/>
            <person name="Duman M."/>
            <person name="Altun S."/>
        </authorList>
    </citation>
    <scope>NUCLEOTIDE SEQUENCE [LARGE SCALE GENOMIC DNA]</scope>
    <source>
        <strain evidence="2 3">F-380</strain>
    </source>
</reference>
<keyword evidence="2" id="KW-0808">Transferase</keyword>
<dbReference type="Pfam" id="PF08241">
    <property type="entry name" value="Methyltransf_11"/>
    <property type="match status" value="1"/>
</dbReference>
<feature type="domain" description="Methyltransferase type 11" evidence="1">
    <location>
        <begin position="42"/>
        <end position="135"/>
    </location>
</feature>
<organism evidence="2 3">
    <name type="scientific">Flavobacterium kayseriense</name>
    <dbReference type="NCBI Taxonomy" id="2764714"/>
    <lineage>
        <taxon>Bacteria</taxon>
        <taxon>Pseudomonadati</taxon>
        <taxon>Bacteroidota</taxon>
        <taxon>Flavobacteriia</taxon>
        <taxon>Flavobacteriales</taxon>
        <taxon>Flavobacteriaceae</taxon>
        <taxon>Flavobacterium</taxon>
    </lineage>
</organism>
<name>A0ABR7J7E2_9FLAO</name>
<dbReference type="Proteomes" id="UP000629963">
    <property type="component" value="Unassembled WGS sequence"/>
</dbReference>
<evidence type="ECO:0000313" key="3">
    <source>
        <dbReference type="Proteomes" id="UP000629963"/>
    </source>
</evidence>
<keyword evidence="3" id="KW-1185">Reference proteome</keyword>
<dbReference type="RefSeq" id="WP_187010017.1">
    <property type="nucleotide sequence ID" value="NZ_JACRUI010000002.1"/>
</dbReference>
<dbReference type="EMBL" id="JACRUJ010000002">
    <property type="protein sequence ID" value="MBC5841435.1"/>
    <property type="molecule type" value="Genomic_DNA"/>
</dbReference>
<dbReference type="SUPFAM" id="SSF53335">
    <property type="entry name" value="S-adenosyl-L-methionine-dependent methyltransferases"/>
    <property type="match status" value="1"/>
</dbReference>
<dbReference type="GO" id="GO:0032259">
    <property type="term" value="P:methylation"/>
    <property type="evidence" value="ECO:0007669"/>
    <property type="project" value="UniProtKB-KW"/>
</dbReference>
<proteinExistence type="predicted"/>
<protein>
    <submittedName>
        <fullName evidence="2">Class I SAM-dependent methyltransferase</fullName>
    </submittedName>
</protein>
<dbReference type="InterPro" id="IPR013216">
    <property type="entry name" value="Methyltransf_11"/>
</dbReference>
<keyword evidence="2" id="KW-0489">Methyltransferase</keyword>
<dbReference type="Gene3D" id="3.40.50.150">
    <property type="entry name" value="Vaccinia Virus protein VP39"/>
    <property type="match status" value="1"/>
</dbReference>
<dbReference type="PANTHER" id="PTHR43861">
    <property type="entry name" value="TRANS-ACONITATE 2-METHYLTRANSFERASE-RELATED"/>
    <property type="match status" value="1"/>
</dbReference>
<dbReference type="PANTHER" id="PTHR43861:SF6">
    <property type="entry name" value="METHYLTRANSFERASE TYPE 11"/>
    <property type="match status" value="1"/>
</dbReference>
<evidence type="ECO:0000259" key="1">
    <source>
        <dbReference type="Pfam" id="PF08241"/>
    </source>
</evidence>
<dbReference type="GO" id="GO:0008168">
    <property type="term" value="F:methyltransferase activity"/>
    <property type="evidence" value="ECO:0007669"/>
    <property type="project" value="UniProtKB-KW"/>
</dbReference>
<comment type="caution">
    <text evidence="2">The sequence shown here is derived from an EMBL/GenBank/DDBJ whole genome shotgun (WGS) entry which is preliminary data.</text>
</comment>
<gene>
    <name evidence="2" type="ORF">H8R23_08455</name>
</gene>
<accession>A0ABR7J7E2</accession>
<evidence type="ECO:0000313" key="2">
    <source>
        <dbReference type="EMBL" id="MBC5841435.1"/>
    </source>
</evidence>
<dbReference type="InterPro" id="IPR029063">
    <property type="entry name" value="SAM-dependent_MTases_sf"/>
</dbReference>